<dbReference type="InterPro" id="IPR011010">
    <property type="entry name" value="DNA_brk_join_enz"/>
</dbReference>
<proteinExistence type="inferred from homology"/>
<dbReference type="Proteomes" id="UP000183208">
    <property type="component" value="Unassembled WGS sequence"/>
</dbReference>
<dbReference type="GO" id="GO:0003677">
    <property type="term" value="F:DNA binding"/>
    <property type="evidence" value="ECO:0007669"/>
    <property type="project" value="InterPro"/>
</dbReference>
<name>A0A1H5AJ35_9BRAD</name>
<dbReference type="PANTHER" id="PTHR30629">
    <property type="entry name" value="PROPHAGE INTEGRASE"/>
    <property type="match status" value="1"/>
</dbReference>
<dbReference type="InterPro" id="IPR038488">
    <property type="entry name" value="Integrase_DNA-bd_sf"/>
</dbReference>
<dbReference type="EMBL" id="FNTI01000001">
    <property type="protein sequence ID" value="SED42393.1"/>
    <property type="molecule type" value="Genomic_DNA"/>
</dbReference>
<dbReference type="InterPro" id="IPR013762">
    <property type="entry name" value="Integrase-like_cat_sf"/>
</dbReference>
<dbReference type="PROSITE" id="PS51898">
    <property type="entry name" value="TYR_RECOMBINASE"/>
    <property type="match status" value="1"/>
</dbReference>
<dbReference type="PANTHER" id="PTHR30629:SF2">
    <property type="entry name" value="PROPHAGE INTEGRASE INTS-RELATED"/>
    <property type="match status" value="1"/>
</dbReference>
<comment type="similarity">
    <text evidence="1">Belongs to the 'phage' integrase family.</text>
</comment>
<dbReference type="InterPro" id="IPR050808">
    <property type="entry name" value="Phage_Integrase"/>
</dbReference>
<dbReference type="GO" id="GO:0015074">
    <property type="term" value="P:DNA integration"/>
    <property type="evidence" value="ECO:0007669"/>
    <property type="project" value="UniProtKB-KW"/>
</dbReference>
<organism evidence="5 6">
    <name type="scientific">Bradyrhizobium lablabi</name>
    <dbReference type="NCBI Taxonomy" id="722472"/>
    <lineage>
        <taxon>Bacteria</taxon>
        <taxon>Pseudomonadati</taxon>
        <taxon>Pseudomonadota</taxon>
        <taxon>Alphaproteobacteria</taxon>
        <taxon>Hyphomicrobiales</taxon>
        <taxon>Nitrobacteraceae</taxon>
        <taxon>Bradyrhizobium</taxon>
    </lineage>
</organism>
<keyword evidence="2" id="KW-0229">DNA integration</keyword>
<dbReference type="Pfam" id="PF00589">
    <property type="entry name" value="Phage_integrase"/>
    <property type="match status" value="1"/>
</dbReference>
<dbReference type="InterPro" id="IPR002104">
    <property type="entry name" value="Integrase_catalytic"/>
</dbReference>
<reference evidence="5 6" key="1">
    <citation type="submission" date="2016-10" db="EMBL/GenBank/DDBJ databases">
        <authorList>
            <person name="de Groot N.N."/>
        </authorList>
    </citation>
    <scope>NUCLEOTIDE SEQUENCE [LARGE SCALE GENOMIC DNA]</scope>
    <source>
        <strain evidence="5 6">GAS522</strain>
    </source>
</reference>
<dbReference type="Gene3D" id="1.10.443.10">
    <property type="entry name" value="Intergrase catalytic core"/>
    <property type="match status" value="1"/>
</dbReference>
<gene>
    <name evidence="5" type="ORF">SAMN05444171_4069</name>
</gene>
<evidence type="ECO:0000256" key="3">
    <source>
        <dbReference type="ARBA" id="ARBA00023172"/>
    </source>
</evidence>
<dbReference type="SUPFAM" id="SSF56349">
    <property type="entry name" value="DNA breaking-rejoining enzymes"/>
    <property type="match status" value="1"/>
</dbReference>
<evidence type="ECO:0000256" key="1">
    <source>
        <dbReference type="ARBA" id="ARBA00008857"/>
    </source>
</evidence>
<keyword evidence="3" id="KW-0233">DNA recombination</keyword>
<dbReference type="RefSeq" id="WP_074822586.1">
    <property type="nucleotide sequence ID" value="NZ_FNTI01000001.1"/>
</dbReference>
<dbReference type="OrthoDB" id="7222937at2"/>
<evidence type="ECO:0000313" key="5">
    <source>
        <dbReference type="EMBL" id="SED42393.1"/>
    </source>
</evidence>
<evidence type="ECO:0000256" key="2">
    <source>
        <dbReference type="ARBA" id="ARBA00022908"/>
    </source>
</evidence>
<evidence type="ECO:0000259" key="4">
    <source>
        <dbReference type="PROSITE" id="PS51898"/>
    </source>
</evidence>
<dbReference type="Pfam" id="PF13356">
    <property type="entry name" value="Arm-DNA-bind_3"/>
    <property type="match status" value="1"/>
</dbReference>
<sequence>MSATRKAKKSGTRKSVDLAKSIDALCDFQEDPKVHGHHADSELKGLFLHVGPRSMVWRYRRQRMKNGVRKMVFKSLGTYPEVDAEEARKRAVSFAGSVADGKAAPGKRDAVTFERAWPGYLEKLLRKARDKGKPPRHHANAVKLGDSLILPQWGKWTLHAMAQDPEAVEAWHGKVTRVHGPVSANRACELIRATYNHRAARDVTLSLDRIPTSSVQWNKEEAAQVALAPNDFKKWRTAWDDIESPVQRGYFLFCLLTGVRPGEGARIRKQDIDRKARTFTIPNAKAGKDITLPMTWQIEYAVDLALNAPLTSPTITMKGLRGMKRGEVRIVPRKRPHHEIIDPDLVFPGCRQMPSRTGLPMAGNALRHTFKTLHVSLGISETLSHFLMGHALEGVSAKYIAELIVVHGPALRKAQEKISAHVFGLLGLKLGSHDDTPLVPDMPTPKKSKAAATS</sequence>
<protein>
    <submittedName>
        <fullName evidence="5">Phage integrase family protein</fullName>
    </submittedName>
</protein>
<dbReference type="GO" id="GO:0006310">
    <property type="term" value="P:DNA recombination"/>
    <property type="evidence" value="ECO:0007669"/>
    <property type="project" value="UniProtKB-KW"/>
</dbReference>
<evidence type="ECO:0000313" key="6">
    <source>
        <dbReference type="Proteomes" id="UP000183208"/>
    </source>
</evidence>
<dbReference type="AlphaFoldDB" id="A0A1H5AJ35"/>
<feature type="domain" description="Tyr recombinase" evidence="4">
    <location>
        <begin position="212"/>
        <end position="416"/>
    </location>
</feature>
<accession>A0A1H5AJ35</accession>
<dbReference type="Gene3D" id="3.30.160.390">
    <property type="entry name" value="Integrase, DNA-binding domain"/>
    <property type="match status" value="1"/>
</dbReference>
<dbReference type="InterPro" id="IPR025166">
    <property type="entry name" value="Integrase_DNA_bind_dom"/>
</dbReference>